<dbReference type="GO" id="GO:0006508">
    <property type="term" value="P:proteolysis"/>
    <property type="evidence" value="ECO:0007669"/>
    <property type="project" value="UniProtKB-KW"/>
</dbReference>
<evidence type="ECO:0000256" key="4">
    <source>
        <dbReference type="ARBA" id="ARBA00022807"/>
    </source>
</evidence>
<comment type="caution">
    <text evidence="7">The sequence shown here is derived from an EMBL/GenBank/DDBJ whole genome shotgun (WGS) entry which is preliminary data.</text>
</comment>
<dbReference type="InterPro" id="IPR022684">
    <property type="entry name" value="Calpain_cysteine_protease"/>
</dbReference>
<dbReference type="InterPro" id="IPR038765">
    <property type="entry name" value="Papain-like_cys_pep_sf"/>
</dbReference>
<evidence type="ECO:0000256" key="3">
    <source>
        <dbReference type="ARBA" id="ARBA00022801"/>
    </source>
</evidence>
<keyword evidence="3 5" id="KW-0378">Hydrolase</keyword>
<organism evidence="7 8">
    <name type="scientific">Durusdinium trenchii</name>
    <dbReference type="NCBI Taxonomy" id="1381693"/>
    <lineage>
        <taxon>Eukaryota</taxon>
        <taxon>Sar</taxon>
        <taxon>Alveolata</taxon>
        <taxon>Dinophyceae</taxon>
        <taxon>Suessiales</taxon>
        <taxon>Symbiodiniaceae</taxon>
        <taxon>Durusdinium</taxon>
    </lineage>
</organism>
<comment type="similarity">
    <text evidence="1">Belongs to the peptidase C2 family.</text>
</comment>
<dbReference type="InterPro" id="IPR001300">
    <property type="entry name" value="Peptidase_C2_calpain_cat"/>
</dbReference>
<sequence length="652" mass="73854">MDACFGQSGHGGGDFSFIVSGCSRSELNGEYLQQDQFYGHRPVFYCGDNKQMLFYKEETGAGAWQIHSKPGKRSSARLETKRAPHMAEAQWTVWQKDAEGVGTFVQESDMTCTQGPPPSPEEKRAQAPESLYFDSPTLQCVMNKQEKLMGGRNMYASDEGTGCICIYTDGQEGFYGWLFFQSKEVQLVGQKAITTSHPTRSYSPHLCLWKDGVSVLTAEPKKTRLAPREIGTEPWVDPDFPPTKENVGLEIWEKKSSPTWTRLSEIRDNPVLFNEEDPFDIDQGGLGNCWLIGTMAALAEYQPYLRDHIFVSKDVPPDGRYQIRLFDIKERDWVIHEVDDLVPCHKESSPHHHDIPYFCRGRALWSMILEKAFAKLEGSYQGLSGKANGDLGANQVVFMLTGGTVNHHFRRSMAEQNLWVTQISREVTAGPESTSEKKGTLLAGAQIYEMESQGKRMKYKLAPGTQPSGLQSGTEEGWISTHQKGYHRCLTLSISAGWSYRHWQMGPHKDWNDAFSKYRTQLEEIKGIQEEVMWQKLVELDKGSCISTCNFDGRNGLVENHRYTLVHCVEVNGFKLVGLRNPWGHTEWKGAWSDQSEEWEAHPEVKEALKFTSEDDGLFWMDFADFYTKAGEVCCNVAPNPLPRHASLVVHR</sequence>
<evidence type="ECO:0000256" key="2">
    <source>
        <dbReference type="ARBA" id="ARBA00022670"/>
    </source>
</evidence>
<evidence type="ECO:0000256" key="1">
    <source>
        <dbReference type="ARBA" id="ARBA00007623"/>
    </source>
</evidence>
<feature type="domain" description="Calpain catalytic" evidence="6">
    <location>
        <begin position="234"/>
        <end position="626"/>
    </location>
</feature>
<evidence type="ECO:0000259" key="6">
    <source>
        <dbReference type="PROSITE" id="PS50203"/>
    </source>
</evidence>
<dbReference type="PROSITE" id="PS50203">
    <property type="entry name" value="CALPAIN_CAT"/>
    <property type="match status" value="1"/>
</dbReference>
<dbReference type="PANTHER" id="PTHR10183">
    <property type="entry name" value="CALPAIN"/>
    <property type="match status" value="1"/>
</dbReference>
<dbReference type="Pfam" id="PF00648">
    <property type="entry name" value="Peptidase_C2"/>
    <property type="match status" value="2"/>
</dbReference>
<evidence type="ECO:0000313" key="7">
    <source>
        <dbReference type="EMBL" id="CAK8999855.1"/>
    </source>
</evidence>
<reference evidence="7 8" key="1">
    <citation type="submission" date="2024-02" db="EMBL/GenBank/DDBJ databases">
        <authorList>
            <person name="Chen Y."/>
            <person name="Shah S."/>
            <person name="Dougan E. K."/>
            <person name="Thang M."/>
            <person name="Chan C."/>
        </authorList>
    </citation>
    <scope>NUCLEOTIDE SEQUENCE [LARGE SCALE GENOMIC DNA]</scope>
</reference>
<protein>
    <submittedName>
        <fullName evidence="7">Calpain-3 (Calcium-activated neutral proteinase 3) (CANP 3) (Calpain L3) (Calpain p94) (Muscle-specific calcium-activated neutral protease 3)</fullName>
    </submittedName>
</protein>
<keyword evidence="4 5" id="KW-0788">Thiol protease</keyword>
<feature type="active site" evidence="5">
    <location>
        <position position="581"/>
    </location>
</feature>
<dbReference type="SUPFAM" id="SSF54001">
    <property type="entry name" value="Cysteine proteinases"/>
    <property type="match status" value="1"/>
</dbReference>
<name>A0ABP0IB97_9DINO</name>
<keyword evidence="2 5" id="KW-0645">Protease</keyword>
<dbReference type="Proteomes" id="UP001642464">
    <property type="component" value="Unassembled WGS sequence"/>
</dbReference>
<feature type="active site" evidence="5">
    <location>
        <position position="561"/>
    </location>
</feature>
<dbReference type="Gene3D" id="3.90.70.10">
    <property type="entry name" value="Cysteine proteinases"/>
    <property type="match status" value="1"/>
</dbReference>
<evidence type="ECO:0000256" key="5">
    <source>
        <dbReference type="PROSITE-ProRule" id="PRU00239"/>
    </source>
</evidence>
<dbReference type="EMBL" id="CAXAMM010003425">
    <property type="protein sequence ID" value="CAK8999855.1"/>
    <property type="molecule type" value="Genomic_DNA"/>
</dbReference>
<dbReference type="SMART" id="SM00230">
    <property type="entry name" value="CysPc"/>
    <property type="match status" value="1"/>
</dbReference>
<proteinExistence type="inferred from homology"/>
<accession>A0ABP0IB97</accession>
<dbReference type="PANTHER" id="PTHR10183:SF379">
    <property type="entry name" value="CALPAIN-5"/>
    <property type="match status" value="1"/>
</dbReference>
<dbReference type="GO" id="GO:0008233">
    <property type="term" value="F:peptidase activity"/>
    <property type="evidence" value="ECO:0007669"/>
    <property type="project" value="UniProtKB-KW"/>
</dbReference>
<feature type="active site" evidence="5">
    <location>
        <position position="289"/>
    </location>
</feature>
<evidence type="ECO:0000313" key="8">
    <source>
        <dbReference type="Proteomes" id="UP001642464"/>
    </source>
</evidence>
<dbReference type="PRINTS" id="PR00704">
    <property type="entry name" value="CALPAIN"/>
</dbReference>
<dbReference type="PROSITE" id="PS00139">
    <property type="entry name" value="THIOL_PROTEASE_CYS"/>
    <property type="match status" value="1"/>
</dbReference>
<keyword evidence="8" id="KW-1185">Reference proteome</keyword>
<dbReference type="InterPro" id="IPR000169">
    <property type="entry name" value="Pept_cys_AS"/>
</dbReference>
<gene>
    <name evidence="7" type="ORF">SCF082_LOCUS6240</name>
</gene>